<comment type="similarity">
    <text evidence="2">Belongs to the thioredoxin family. DsbE subfamily.</text>
</comment>
<dbReference type="GO" id="GO:0015036">
    <property type="term" value="F:disulfide oxidoreductase activity"/>
    <property type="evidence" value="ECO:0007669"/>
    <property type="project" value="InterPro"/>
</dbReference>
<dbReference type="OrthoDB" id="9799347at2"/>
<dbReference type="InterPro" id="IPR004799">
    <property type="entry name" value="Periplasmic_diS_OxRdtase_DsbE"/>
</dbReference>
<dbReference type="PANTHER" id="PTHR42852">
    <property type="entry name" value="THIOL:DISULFIDE INTERCHANGE PROTEIN DSBE"/>
    <property type="match status" value="1"/>
</dbReference>
<dbReference type="EMBL" id="PJCH01000011">
    <property type="protein sequence ID" value="PQA86861.1"/>
    <property type="molecule type" value="Genomic_DNA"/>
</dbReference>
<dbReference type="PROSITE" id="PS51352">
    <property type="entry name" value="THIOREDOXIN_2"/>
    <property type="match status" value="1"/>
</dbReference>
<dbReference type="InterPro" id="IPR013740">
    <property type="entry name" value="Redoxin"/>
</dbReference>
<keyword evidence="3" id="KW-0201">Cytochrome c-type biogenesis</keyword>
<evidence type="ECO:0000313" key="7">
    <source>
        <dbReference type="EMBL" id="PQA86861.1"/>
    </source>
</evidence>
<dbReference type="Gene3D" id="3.40.30.10">
    <property type="entry name" value="Glutaredoxin"/>
    <property type="match status" value="1"/>
</dbReference>
<comment type="caution">
    <text evidence="7">The sequence shown here is derived from an EMBL/GenBank/DDBJ whole genome shotgun (WGS) entry which is preliminary data.</text>
</comment>
<dbReference type="InterPro" id="IPR050553">
    <property type="entry name" value="Thioredoxin_ResA/DsbE_sf"/>
</dbReference>
<comment type="subcellular location">
    <subcellularLocation>
        <location evidence="1">Cell envelope</location>
    </subcellularLocation>
</comment>
<sequence length="177" mass="19742">MRRIVFIFPILVFVVVGAFFAYGLTRDPSNIPSQLIDRPLPEFDLPAIQGLQDGLSTEDIKGEVALVNVFASWCVSCHIEHPVLMELTKANAVPIYGLNWKDAPGDGKAWLDRYGNPYKAVGDDQKGRVAIDLGVTGAPETFVVDRQGRVRFKVVGPITEQYWTDTLQPLIEELRRS</sequence>
<accession>A0A2S7K2Z6</accession>
<evidence type="ECO:0000259" key="6">
    <source>
        <dbReference type="PROSITE" id="PS51352"/>
    </source>
</evidence>
<dbReference type="Proteomes" id="UP000239504">
    <property type="component" value="Unassembled WGS sequence"/>
</dbReference>
<dbReference type="GO" id="GO:0030288">
    <property type="term" value="C:outer membrane-bounded periplasmic space"/>
    <property type="evidence" value="ECO:0007669"/>
    <property type="project" value="InterPro"/>
</dbReference>
<dbReference type="GO" id="GO:0017004">
    <property type="term" value="P:cytochrome complex assembly"/>
    <property type="evidence" value="ECO:0007669"/>
    <property type="project" value="UniProtKB-KW"/>
</dbReference>
<name>A0A2S7K2Z6_9PROT</name>
<dbReference type="PANTHER" id="PTHR42852:SF6">
    <property type="entry name" value="THIOL:DISULFIDE INTERCHANGE PROTEIN DSBE"/>
    <property type="match status" value="1"/>
</dbReference>
<protein>
    <submittedName>
        <fullName evidence="7">DsbE family thiol:disulfide interchange protein</fullName>
    </submittedName>
</protein>
<organism evidence="7 8">
    <name type="scientific">Hyphococcus luteus</name>
    <dbReference type="NCBI Taxonomy" id="2058213"/>
    <lineage>
        <taxon>Bacteria</taxon>
        <taxon>Pseudomonadati</taxon>
        <taxon>Pseudomonadota</taxon>
        <taxon>Alphaproteobacteria</taxon>
        <taxon>Parvularculales</taxon>
        <taxon>Parvularculaceae</taxon>
        <taxon>Hyphococcus</taxon>
    </lineage>
</organism>
<dbReference type="Pfam" id="PF08534">
    <property type="entry name" value="Redoxin"/>
    <property type="match status" value="1"/>
</dbReference>
<dbReference type="InterPro" id="IPR017937">
    <property type="entry name" value="Thioredoxin_CS"/>
</dbReference>
<evidence type="ECO:0000256" key="1">
    <source>
        <dbReference type="ARBA" id="ARBA00004196"/>
    </source>
</evidence>
<dbReference type="NCBIfam" id="TIGR00385">
    <property type="entry name" value="dsbE"/>
    <property type="match status" value="1"/>
</dbReference>
<dbReference type="PROSITE" id="PS00194">
    <property type="entry name" value="THIOREDOXIN_1"/>
    <property type="match status" value="1"/>
</dbReference>
<evidence type="ECO:0000256" key="5">
    <source>
        <dbReference type="ARBA" id="ARBA00023284"/>
    </source>
</evidence>
<gene>
    <name evidence="7" type="ORF">CW354_15400</name>
</gene>
<evidence type="ECO:0000313" key="8">
    <source>
        <dbReference type="Proteomes" id="UP000239504"/>
    </source>
</evidence>
<dbReference type="SUPFAM" id="SSF52833">
    <property type="entry name" value="Thioredoxin-like"/>
    <property type="match status" value="1"/>
</dbReference>
<evidence type="ECO:0000256" key="4">
    <source>
        <dbReference type="ARBA" id="ARBA00023157"/>
    </source>
</evidence>
<dbReference type="AlphaFoldDB" id="A0A2S7K2Z6"/>
<dbReference type="CDD" id="cd03010">
    <property type="entry name" value="TlpA_like_DsbE"/>
    <property type="match status" value="1"/>
</dbReference>
<dbReference type="InterPro" id="IPR036249">
    <property type="entry name" value="Thioredoxin-like_sf"/>
</dbReference>
<evidence type="ECO:0000256" key="3">
    <source>
        <dbReference type="ARBA" id="ARBA00022748"/>
    </source>
</evidence>
<evidence type="ECO:0000256" key="2">
    <source>
        <dbReference type="ARBA" id="ARBA00007758"/>
    </source>
</evidence>
<proteinExistence type="inferred from homology"/>
<keyword evidence="8" id="KW-1185">Reference proteome</keyword>
<reference evidence="7 8" key="1">
    <citation type="submission" date="2017-12" db="EMBL/GenBank/DDBJ databases">
        <authorList>
            <person name="Hurst M.R.H."/>
        </authorList>
    </citation>
    <scope>NUCLEOTIDE SEQUENCE [LARGE SCALE GENOMIC DNA]</scope>
    <source>
        <strain evidence="7 8">SY-3-19</strain>
    </source>
</reference>
<keyword evidence="5" id="KW-0676">Redox-active center</keyword>
<feature type="domain" description="Thioredoxin" evidence="6">
    <location>
        <begin position="34"/>
        <end position="176"/>
    </location>
</feature>
<keyword evidence="4" id="KW-1015">Disulfide bond</keyword>
<dbReference type="RefSeq" id="WP_104830978.1">
    <property type="nucleotide sequence ID" value="NZ_PJCH01000011.1"/>
</dbReference>
<dbReference type="InterPro" id="IPR013766">
    <property type="entry name" value="Thioredoxin_domain"/>
</dbReference>